<feature type="domain" description="SH3b" evidence="3">
    <location>
        <begin position="172"/>
        <end position="234"/>
    </location>
</feature>
<feature type="domain" description="SH3b" evidence="3">
    <location>
        <begin position="95"/>
        <end position="158"/>
    </location>
</feature>
<keyword evidence="1 4" id="KW-0378">Hydrolase</keyword>
<dbReference type="Proteomes" id="UP000698173">
    <property type="component" value="Unassembled WGS sequence"/>
</dbReference>
<evidence type="ECO:0000313" key="4">
    <source>
        <dbReference type="EMBL" id="HJF32101.1"/>
    </source>
</evidence>
<dbReference type="GO" id="GO:0071555">
    <property type="term" value="P:cell wall organization"/>
    <property type="evidence" value="ECO:0007669"/>
    <property type="project" value="UniProtKB-KW"/>
</dbReference>
<reference evidence="4" key="1">
    <citation type="journal article" date="2021" name="PeerJ">
        <title>Extensive microbial diversity within the chicken gut microbiome revealed by metagenomics and culture.</title>
        <authorList>
            <person name="Gilroy R."/>
            <person name="Ravi A."/>
            <person name="Getino M."/>
            <person name="Pursley I."/>
            <person name="Horton D.L."/>
            <person name="Alikhan N.F."/>
            <person name="Baker D."/>
            <person name="Gharbi K."/>
            <person name="Hall N."/>
            <person name="Watson M."/>
            <person name="Adriaenssens E.M."/>
            <person name="Foster-Nyarko E."/>
            <person name="Jarju S."/>
            <person name="Secka A."/>
            <person name="Antonio M."/>
            <person name="Oren A."/>
            <person name="Chaudhuri R.R."/>
            <person name="La Ragione R."/>
            <person name="Hildebrand F."/>
            <person name="Pallen M.J."/>
        </authorList>
    </citation>
    <scope>NUCLEOTIDE SEQUENCE</scope>
    <source>
        <strain evidence="4">CHK171-7178</strain>
    </source>
</reference>
<feature type="domain" description="SH3b" evidence="3">
    <location>
        <begin position="244"/>
        <end position="308"/>
    </location>
</feature>
<feature type="domain" description="SH3b" evidence="3">
    <location>
        <begin position="26"/>
        <end position="89"/>
    </location>
</feature>
<organism evidence="4 5">
    <name type="scientific">Sporosarcina psychrophila</name>
    <name type="common">Bacillus psychrophilus</name>
    <dbReference type="NCBI Taxonomy" id="1476"/>
    <lineage>
        <taxon>Bacteria</taxon>
        <taxon>Bacillati</taxon>
        <taxon>Bacillota</taxon>
        <taxon>Bacilli</taxon>
        <taxon>Bacillales</taxon>
        <taxon>Caryophanaceae</taxon>
        <taxon>Sporosarcina</taxon>
    </lineage>
</organism>
<dbReference type="PANTHER" id="PTHR30404">
    <property type="entry name" value="N-ACETYLMURAMOYL-L-ALANINE AMIDASE"/>
    <property type="match status" value="1"/>
</dbReference>
<dbReference type="SMART" id="SM00287">
    <property type="entry name" value="SH3b"/>
    <property type="match status" value="4"/>
</dbReference>
<dbReference type="SMART" id="SM00646">
    <property type="entry name" value="Ami_3"/>
    <property type="match status" value="1"/>
</dbReference>
<evidence type="ECO:0000259" key="3">
    <source>
        <dbReference type="PROSITE" id="PS51781"/>
    </source>
</evidence>
<dbReference type="GO" id="GO:0030288">
    <property type="term" value="C:outer membrane-bounded periplasmic space"/>
    <property type="evidence" value="ECO:0007669"/>
    <property type="project" value="TreeGrafter"/>
</dbReference>
<reference evidence="4" key="2">
    <citation type="submission" date="2021-09" db="EMBL/GenBank/DDBJ databases">
        <authorList>
            <person name="Gilroy R."/>
        </authorList>
    </citation>
    <scope>NUCLEOTIDE SEQUENCE</scope>
    <source>
        <strain evidence="4">CHK171-7178</strain>
    </source>
</reference>
<dbReference type="Pfam" id="PF08239">
    <property type="entry name" value="SH3_3"/>
    <property type="match status" value="4"/>
</dbReference>
<keyword evidence="2" id="KW-0961">Cell wall biogenesis/degradation</keyword>
<dbReference type="PROSITE" id="PS51781">
    <property type="entry name" value="SH3B"/>
    <property type="match status" value="4"/>
</dbReference>
<dbReference type="Gene3D" id="3.40.630.40">
    <property type="entry name" value="Zn-dependent exopeptidases"/>
    <property type="match status" value="1"/>
</dbReference>
<dbReference type="GO" id="GO:0008745">
    <property type="term" value="F:N-acetylmuramoyl-L-alanine amidase activity"/>
    <property type="evidence" value="ECO:0007669"/>
    <property type="project" value="UniProtKB-EC"/>
</dbReference>
<proteinExistence type="predicted"/>
<dbReference type="GO" id="GO:0009253">
    <property type="term" value="P:peptidoglycan catabolic process"/>
    <property type="evidence" value="ECO:0007669"/>
    <property type="project" value="InterPro"/>
</dbReference>
<dbReference type="SUPFAM" id="SSF53187">
    <property type="entry name" value="Zn-dependent exopeptidases"/>
    <property type="match status" value="1"/>
</dbReference>
<dbReference type="InterPro" id="IPR050695">
    <property type="entry name" value="N-acetylmuramoyl_amidase_3"/>
</dbReference>
<dbReference type="EC" id="3.5.1.28" evidence="4"/>
<evidence type="ECO:0000256" key="1">
    <source>
        <dbReference type="ARBA" id="ARBA00022801"/>
    </source>
</evidence>
<name>A0A921G1F8_SPOPS</name>
<dbReference type="AlphaFoldDB" id="A0A921G1F8"/>
<sequence>MSKIYKWIIAFILLFSVFHNIPMAYANSESVVVDASSVHIRSGPGLTYAVTGSLNRGDQVDVISTSGDWYQIQNGNSSGWIASWLTASADEPAETSTAVVSRVNELNVRSSPSINSAVLGRMAAGNEAAMTGRDGEWISITFNGTSGWVHTDYITQLSEQTAPIITDQTASPETFTVSVDALNVRKNADLSSKRVGLIRQGEEYAVKEINGNWIKISLDDHKSGWVYSFHGALSSNVKPSTDNSEIGTVTILSNGTNIREAATTSSQIATRADAGEKFSIIKEDGDWYEISLPSGESAFIAKWVVSTGDESFTTEPVMKESVPRVAGTLKGLTIVIDPGHGGNDRGTTGTRGTDEKDITILTSELLAAKLKAAGANVITTRDSDTYVSLRKRVAISTQHAADAFISLHYDANPDSSVAGFTTYYTHAHQQALASSVNDGLASSVNLRNRGSQPGDFLVLRENRQNAILIELGFLSNSAEERTVTSAMFRERATHGIYKGLLDYFNAN</sequence>
<dbReference type="PIRSF" id="PIRSF037846">
    <property type="entry name" value="Autolysin_YrvJ_prd"/>
    <property type="match status" value="1"/>
</dbReference>
<dbReference type="Gene3D" id="2.30.30.40">
    <property type="entry name" value="SH3 Domains"/>
    <property type="match status" value="4"/>
</dbReference>
<dbReference type="InterPro" id="IPR017293">
    <property type="entry name" value="N-acetylmuramoyl-L-ala_amidase"/>
</dbReference>
<dbReference type="CDD" id="cd02696">
    <property type="entry name" value="MurNAc-LAA"/>
    <property type="match status" value="1"/>
</dbReference>
<evidence type="ECO:0000313" key="5">
    <source>
        <dbReference type="Proteomes" id="UP000698173"/>
    </source>
</evidence>
<dbReference type="InterPro" id="IPR002508">
    <property type="entry name" value="MurNAc-LAA_cat"/>
</dbReference>
<dbReference type="PANTHER" id="PTHR30404:SF7">
    <property type="entry name" value="CELL WALL AMIDASE LYTH-RELATED"/>
    <property type="match status" value="1"/>
</dbReference>
<protein>
    <submittedName>
        <fullName evidence="4">N-acetylmuramoyl-L-alanine amidase</fullName>
        <ecNumber evidence="4">3.5.1.28</ecNumber>
    </submittedName>
</protein>
<dbReference type="Pfam" id="PF01520">
    <property type="entry name" value="Amidase_3"/>
    <property type="match status" value="1"/>
</dbReference>
<comment type="caution">
    <text evidence="4">The sequence shown here is derived from an EMBL/GenBank/DDBJ whole genome shotgun (WGS) entry which is preliminary data.</text>
</comment>
<dbReference type="EMBL" id="DYWT01000165">
    <property type="protein sequence ID" value="HJF32101.1"/>
    <property type="molecule type" value="Genomic_DNA"/>
</dbReference>
<gene>
    <name evidence="4" type="ORF">K8V56_10055</name>
</gene>
<accession>A0A921G1F8</accession>
<evidence type="ECO:0000256" key="2">
    <source>
        <dbReference type="ARBA" id="ARBA00023316"/>
    </source>
</evidence>
<dbReference type="InterPro" id="IPR003646">
    <property type="entry name" value="SH3-like_bac-type"/>
</dbReference>